<sequence length="335" mass="36951">MEESPSIPTERTSKIVRRSIFIFLKHYQHFTTIAALFIFPVSVSILLSQAVLPSLSPLLPTIQARLQSLFDAAGFPPSSQLFSLLSLKLSQTICSSIVTIPFTLSFLLVAKACVIRGFNHCKPSPPASIFSLAFLYSRLFFTYINNCFVILAANATTFSLFFLAFNSFAAFGFSSPNFLLFLSAAGAILYSVILANTFIICNLALVVAGMENCSGYLAILKAFVLLRGRTSIALSLALPVNLGLAAIEALFQYRVVRDYHLSVKFRPSMALEGLLIAYLYSLLVLLDTIASCIFFKACKSSCQKSLEGSHNYQIDLAQEEDKSIFTIRKTLQEFP</sequence>
<keyword evidence="1" id="KW-1185">Reference proteome</keyword>
<dbReference type="FunCoup" id="A0A1U7ZXW4">
    <property type="interactions" value="128"/>
</dbReference>
<proteinExistence type="predicted"/>
<evidence type="ECO:0000313" key="1">
    <source>
        <dbReference type="Proteomes" id="UP000189703"/>
    </source>
</evidence>
<dbReference type="GO" id="GO:0016020">
    <property type="term" value="C:membrane"/>
    <property type="evidence" value="ECO:0000318"/>
    <property type="project" value="GO_Central"/>
</dbReference>
<accession>A0A1U7ZXW4</accession>
<dbReference type="eggNOG" id="ENOG502QQZM">
    <property type="taxonomic scope" value="Eukaryota"/>
</dbReference>
<dbReference type="PANTHER" id="PTHR33133">
    <property type="entry name" value="OS08G0107100 PROTEIN-RELATED"/>
    <property type="match status" value="1"/>
</dbReference>
<dbReference type="PANTHER" id="PTHR33133:SF3">
    <property type="entry name" value="TRANSMEMBRANE PROTEIN"/>
    <property type="match status" value="1"/>
</dbReference>
<dbReference type="OMA" id="VSCIFYK"/>
<dbReference type="OrthoDB" id="687732at2759"/>
<dbReference type="RefSeq" id="XP_010258661.1">
    <property type="nucleotide sequence ID" value="XM_010260359.2"/>
</dbReference>
<dbReference type="Proteomes" id="UP000189703">
    <property type="component" value="Unplaced"/>
</dbReference>
<name>A0A1U7ZXW4_NELNU</name>
<reference evidence="2" key="1">
    <citation type="submission" date="2025-08" db="UniProtKB">
        <authorList>
            <consortium name="RefSeq"/>
        </authorList>
    </citation>
    <scope>IDENTIFICATION</scope>
</reference>
<dbReference type="AlphaFoldDB" id="A0A1U7ZXW4"/>
<organism evidence="1 2">
    <name type="scientific">Nelumbo nucifera</name>
    <name type="common">Sacred lotus</name>
    <dbReference type="NCBI Taxonomy" id="4432"/>
    <lineage>
        <taxon>Eukaryota</taxon>
        <taxon>Viridiplantae</taxon>
        <taxon>Streptophyta</taxon>
        <taxon>Embryophyta</taxon>
        <taxon>Tracheophyta</taxon>
        <taxon>Spermatophyta</taxon>
        <taxon>Magnoliopsida</taxon>
        <taxon>Proteales</taxon>
        <taxon>Nelumbonaceae</taxon>
        <taxon>Nelumbo</taxon>
    </lineage>
</organism>
<protein>
    <submittedName>
        <fullName evidence="2">Uncharacterized protein LOC104598335</fullName>
    </submittedName>
</protein>
<evidence type="ECO:0000313" key="2">
    <source>
        <dbReference type="RefSeq" id="XP_010258661.1"/>
    </source>
</evidence>
<dbReference type="GeneID" id="104598335"/>
<dbReference type="KEGG" id="nnu:104598335"/>
<gene>
    <name evidence="2" type="primary">LOC104598335</name>
</gene>